<dbReference type="AlphaFoldDB" id="S1P2Y0"/>
<organism evidence="1 2">
    <name type="scientific">Enterococcus columbae DSM 7374 = ATCC 51263</name>
    <dbReference type="NCBI Taxonomy" id="1121865"/>
    <lineage>
        <taxon>Bacteria</taxon>
        <taxon>Bacillati</taxon>
        <taxon>Bacillota</taxon>
        <taxon>Bacilli</taxon>
        <taxon>Lactobacillales</taxon>
        <taxon>Enterococcaceae</taxon>
        <taxon>Enterococcus</taxon>
    </lineage>
</organism>
<proteinExistence type="predicted"/>
<name>S1P2Y0_9ENTE</name>
<comment type="caution">
    <text evidence="1">The sequence shown here is derived from an EMBL/GenBank/DDBJ whole genome shotgun (WGS) entry which is preliminary data.</text>
</comment>
<gene>
    <name evidence="1" type="ORF">I568_00478</name>
</gene>
<dbReference type="EMBL" id="ASWJ01000003">
    <property type="protein sequence ID" value="EOW87434.1"/>
    <property type="molecule type" value="Genomic_DNA"/>
</dbReference>
<evidence type="ECO:0000313" key="2">
    <source>
        <dbReference type="Proteomes" id="UP000014113"/>
    </source>
</evidence>
<accession>S1P2Y0</accession>
<keyword evidence="2" id="KW-1185">Reference proteome</keyword>
<evidence type="ECO:0000313" key="1">
    <source>
        <dbReference type="EMBL" id="EOW87434.1"/>
    </source>
</evidence>
<dbReference type="Proteomes" id="UP000014113">
    <property type="component" value="Unassembled WGS sequence"/>
</dbReference>
<sequence>MNEMKKALLTGERALFQSKNLKIADSIFEKGELMYV</sequence>
<dbReference type="STRING" id="1121865.OMW_00726"/>
<reference evidence="1 2" key="1">
    <citation type="submission" date="2013-03" db="EMBL/GenBank/DDBJ databases">
        <title>The Genome Sequence of Enterococcus columbae ATCC_51263 (PacBio/Illumina hybrid assembly).</title>
        <authorList>
            <consortium name="The Broad Institute Genomics Platform"/>
            <consortium name="The Broad Institute Genome Sequencing Center for Infectious Disease"/>
            <person name="Earl A."/>
            <person name="Russ C."/>
            <person name="Gilmore M."/>
            <person name="Surin D."/>
            <person name="Walker B."/>
            <person name="Young S."/>
            <person name="Zeng Q."/>
            <person name="Gargeya S."/>
            <person name="Fitzgerald M."/>
            <person name="Haas B."/>
            <person name="Abouelleil A."/>
            <person name="Allen A.W."/>
            <person name="Alvarado L."/>
            <person name="Arachchi H.M."/>
            <person name="Berlin A.M."/>
            <person name="Chapman S.B."/>
            <person name="Gainer-Dewar J."/>
            <person name="Goldberg J."/>
            <person name="Griggs A."/>
            <person name="Gujja S."/>
            <person name="Hansen M."/>
            <person name="Howarth C."/>
            <person name="Imamovic A."/>
            <person name="Ireland A."/>
            <person name="Larimer J."/>
            <person name="McCowan C."/>
            <person name="Murphy C."/>
            <person name="Pearson M."/>
            <person name="Poon T.W."/>
            <person name="Priest M."/>
            <person name="Roberts A."/>
            <person name="Saif S."/>
            <person name="Shea T."/>
            <person name="Sisk P."/>
            <person name="Sykes S."/>
            <person name="Wortman J."/>
            <person name="Nusbaum C."/>
            <person name="Birren B."/>
        </authorList>
    </citation>
    <scope>NUCLEOTIDE SEQUENCE [LARGE SCALE GENOMIC DNA]</scope>
    <source>
        <strain evidence="1 2">ATCC 51263</strain>
    </source>
</reference>
<protein>
    <submittedName>
        <fullName evidence="1">Uncharacterized protein</fullName>
    </submittedName>
</protein>